<dbReference type="Proteomes" id="UP000629619">
    <property type="component" value="Unassembled WGS sequence"/>
</dbReference>
<dbReference type="SUPFAM" id="SSF56420">
    <property type="entry name" value="Peptide deformylase"/>
    <property type="match status" value="1"/>
</dbReference>
<accession>A0A919N0H6</accession>
<keyword evidence="4 6" id="KW-0648">Protein biosynthesis</keyword>
<evidence type="ECO:0000256" key="1">
    <source>
        <dbReference type="ARBA" id="ARBA00010759"/>
    </source>
</evidence>
<comment type="similarity">
    <text evidence="1 6">Belongs to the polypeptide deformylase family.</text>
</comment>
<dbReference type="HAMAP" id="MF_00163">
    <property type="entry name" value="Pep_deformylase"/>
    <property type="match status" value="1"/>
</dbReference>
<evidence type="ECO:0000256" key="6">
    <source>
        <dbReference type="HAMAP-Rule" id="MF_00163"/>
    </source>
</evidence>
<proteinExistence type="inferred from homology"/>
<organism evidence="8 9">
    <name type="scientific">Actinoplanes siamensis</name>
    <dbReference type="NCBI Taxonomy" id="1223317"/>
    <lineage>
        <taxon>Bacteria</taxon>
        <taxon>Bacillati</taxon>
        <taxon>Actinomycetota</taxon>
        <taxon>Actinomycetes</taxon>
        <taxon>Micromonosporales</taxon>
        <taxon>Micromonosporaceae</taxon>
        <taxon>Actinoplanes</taxon>
    </lineage>
</organism>
<evidence type="ECO:0000313" key="8">
    <source>
        <dbReference type="EMBL" id="GIF02580.1"/>
    </source>
</evidence>
<dbReference type="EC" id="3.5.1.88" evidence="6"/>
<dbReference type="GO" id="GO:0046872">
    <property type="term" value="F:metal ion binding"/>
    <property type="evidence" value="ECO:0007669"/>
    <property type="project" value="UniProtKB-KW"/>
</dbReference>
<keyword evidence="9" id="KW-1185">Reference proteome</keyword>
<comment type="catalytic activity">
    <reaction evidence="6">
        <text>N-terminal N-formyl-L-methionyl-[peptide] + H2O = N-terminal L-methionyl-[peptide] + formate</text>
        <dbReference type="Rhea" id="RHEA:24420"/>
        <dbReference type="Rhea" id="RHEA-COMP:10639"/>
        <dbReference type="Rhea" id="RHEA-COMP:10640"/>
        <dbReference type="ChEBI" id="CHEBI:15377"/>
        <dbReference type="ChEBI" id="CHEBI:15740"/>
        <dbReference type="ChEBI" id="CHEBI:49298"/>
        <dbReference type="ChEBI" id="CHEBI:64731"/>
        <dbReference type="EC" id="3.5.1.88"/>
    </reaction>
</comment>
<dbReference type="Pfam" id="PF01327">
    <property type="entry name" value="Pep_deformylase"/>
    <property type="match status" value="1"/>
</dbReference>
<comment type="caution">
    <text evidence="8">The sequence shown here is derived from an EMBL/GenBank/DDBJ whole genome shotgun (WGS) entry which is preliminary data.</text>
</comment>
<evidence type="ECO:0000256" key="3">
    <source>
        <dbReference type="ARBA" id="ARBA00022801"/>
    </source>
</evidence>
<keyword evidence="3 6" id="KW-0378">Hydrolase</keyword>
<dbReference type="Gene3D" id="3.90.45.10">
    <property type="entry name" value="Peptide deformylase"/>
    <property type="match status" value="1"/>
</dbReference>
<feature type="region of interest" description="Disordered" evidence="7">
    <location>
        <begin position="158"/>
        <end position="184"/>
    </location>
</feature>
<evidence type="ECO:0000256" key="7">
    <source>
        <dbReference type="SAM" id="MobiDB-lite"/>
    </source>
</evidence>
<feature type="binding site" evidence="6">
    <location>
        <position position="130"/>
    </location>
    <ligand>
        <name>Fe cation</name>
        <dbReference type="ChEBI" id="CHEBI:24875"/>
    </ligand>
</feature>
<dbReference type="CDD" id="cd00487">
    <property type="entry name" value="Pep_deformylase"/>
    <property type="match status" value="1"/>
</dbReference>
<evidence type="ECO:0000313" key="9">
    <source>
        <dbReference type="Proteomes" id="UP000629619"/>
    </source>
</evidence>
<dbReference type="PIRSF" id="PIRSF004749">
    <property type="entry name" value="Pep_def"/>
    <property type="match status" value="1"/>
</dbReference>
<protein>
    <recommendedName>
        <fullName evidence="6">Peptide deformylase</fullName>
        <shortName evidence="6">PDF</shortName>
        <ecNumber evidence="6">3.5.1.88</ecNumber>
    </recommendedName>
    <alternativeName>
        <fullName evidence="6">Polypeptide deformylase</fullName>
    </alternativeName>
</protein>
<dbReference type="RefSeq" id="WP_239102226.1">
    <property type="nucleotide sequence ID" value="NZ_BOMW01000002.1"/>
</dbReference>
<evidence type="ECO:0000256" key="4">
    <source>
        <dbReference type="ARBA" id="ARBA00022917"/>
    </source>
</evidence>
<evidence type="ECO:0000256" key="2">
    <source>
        <dbReference type="ARBA" id="ARBA00022723"/>
    </source>
</evidence>
<dbReference type="NCBIfam" id="NF001159">
    <property type="entry name" value="PRK00150.1-3"/>
    <property type="match status" value="1"/>
</dbReference>
<feature type="binding site" evidence="6">
    <location>
        <position position="134"/>
    </location>
    <ligand>
        <name>Fe cation</name>
        <dbReference type="ChEBI" id="CHEBI:24875"/>
    </ligand>
</feature>
<comment type="function">
    <text evidence="6">Removes the formyl group from the N-terminal Met of newly synthesized proteins. Requires at least a dipeptide for an efficient rate of reaction. N-terminal L-methionine is a prerequisite for activity but the enzyme has broad specificity at other positions.</text>
</comment>
<sequence>MTVRPIRLYGDPVLRTPADPVTDFDASVREIVRDLEDTVREPGRAGVAGPQIGVSLRVFSYNVAGQVGHLVNPVLSDFDGEQEDEEGCLSLPGLGYSTKRAMSVTARGFDLNGEPLVIKGTGFLARALQHETDHLDGRLYIDTLTGDVRRQALRELRRGRPAMTEVRRQAGPAGDRGAPSGAAR</sequence>
<dbReference type="PRINTS" id="PR01576">
    <property type="entry name" value="PDEFORMYLASE"/>
</dbReference>
<dbReference type="PANTHER" id="PTHR10458:SF2">
    <property type="entry name" value="PEPTIDE DEFORMYLASE, MITOCHONDRIAL"/>
    <property type="match status" value="1"/>
</dbReference>
<evidence type="ECO:0000256" key="5">
    <source>
        <dbReference type="ARBA" id="ARBA00023004"/>
    </source>
</evidence>
<dbReference type="PANTHER" id="PTHR10458">
    <property type="entry name" value="PEPTIDE DEFORMYLASE"/>
    <property type="match status" value="1"/>
</dbReference>
<dbReference type="GO" id="GO:0006412">
    <property type="term" value="P:translation"/>
    <property type="evidence" value="ECO:0007669"/>
    <property type="project" value="UniProtKB-UniRule"/>
</dbReference>
<reference evidence="8" key="1">
    <citation type="submission" date="2021-01" db="EMBL/GenBank/DDBJ databases">
        <title>Whole genome shotgun sequence of Actinoplanes siamensis NBRC 109076.</title>
        <authorList>
            <person name="Komaki H."/>
            <person name="Tamura T."/>
        </authorList>
    </citation>
    <scope>NUCLEOTIDE SEQUENCE</scope>
    <source>
        <strain evidence="8">NBRC 109076</strain>
    </source>
</reference>
<comment type="cofactor">
    <cofactor evidence="6">
        <name>Fe(2+)</name>
        <dbReference type="ChEBI" id="CHEBI:29033"/>
    </cofactor>
    <text evidence="6">Binds 1 Fe(2+) ion.</text>
</comment>
<dbReference type="InterPro" id="IPR023635">
    <property type="entry name" value="Peptide_deformylase"/>
</dbReference>
<dbReference type="InterPro" id="IPR036821">
    <property type="entry name" value="Peptide_deformylase_sf"/>
</dbReference>
<gene>
    <name evidence="6 8" type="primary">def</name>
    <name evidence="8" type="ORF">Asi03nite_01180</name>
</gene>
<dbReference type="GO" id="GO:0042586">
    <property type="term" value="F:peptide deformylase activity"/>
    <property type="evidence" value="ECO:0007669"/>
    <property type="project" value="UniProtKB-UniRule"/>
</dbReference>
<dbReference type="EMBL" id="BOMW01000002">
    <property type="protein sequence ID" value="GIF02580.1"/>
    <property type="molecule type" value="Genomic_DNA"/>
</dbReference>
<feature type="binding site" evidence="6">
    <location>
        <position position="88"/>
    </location>
    <ligand>
        <name>Fe cation</name>
        <dbReference type="ChEBI" id="CHEBI:24875"/>
    </ligand>
</feature>
<keyword evidence="2 6" id="KW-0479">Metal-binding</keyword>
<keyword evidence="5 6" id="KW-0408">Iron</keyword>
<dbReference type="AlphaFoldDB" id="A0A919N0H6"/>
<feature type="active site" evidence="6">
    <location>
        <position position="131"/>
    </location>
</feature>
<name>A0A919N0H6_9ACTN</name>